<dbReference type="NCBIfam" id="TIGR02432">
    <property type="entry name" value="lysidine_TilS_N"/>
    <property type="match status" value="1"/>
</dbReference>
<comment type="similarity">
    <text evidence="8">Belongs to the tRNA(Ile)-lysidine synthase family.</text>
</comment>
<evidence type="ECO:0000313" key="11">
    <source>
        <dbReference type="Proteomes" id="UP001165395"/>
    </source>
</evidence>
<feature type="binding site" evidence="8">
    <location>
        <begin position="33"/>
        <end position="38"/>
    </location>
    <ligand>
        <name>ATP</name>
        <dbReference type="ChEBI" id="CHEBI:30616"/>
    </ligand>
</feature>
<sequence length="452" mass="51043">MVSSDIHANLLASIDSVLASLSFKPAKLTVALSGGLDSVALLHCAHNWCQQYQVLLSAHHVHHGLSRYADDWLSFCQSLCESLGVEFSSTKLTLTREGGESLEACARDARYQALATHETEVFLLAQHQDDQVETGMMMLLRGSGPAGLVGMPAVRQADGKWWLRPWLSIPRQQLYALAVQQGWQWVEDESNQDVRFDRNFWRQTVLPVIEARYPSYRAAICRSQKLLRESMSIAEDLAAIDLQTCQTQSNSLRLGALLGLADYRAKNVLRHWLVKMHQHQPPSAVWLENLWKQLQTSRIDAEIRIPLPNAVHFVGVYRQELFFETARFTEFSVFTLAVDWHSTAGVVPIPHWQGSLHWQQVDGDGVRLDWLRSEVAILRGRQGGEKIKLSSNTPTKSLKQCWQEKGIPPWQREVAPLLLLADQLAWVPTLGYAHAAKAAPNEMGILFSWVFD</sequence>
<accession>A0ABS8D7N7</accession>
<comment type="domain">
    <text evidence="8">The N-terminal region contains the highly conserved SGGXDS motif, predicted to be a P-loop motif involved in ATP binding.</text>
</comment>
<dbReference type="Pfam" id="PF01171">
    <property type="entry name" value="ATP_bind_3"/>
    <property type="match status" value="1"/>
</dbReference>
<dbReference type="Pfam" id="PF09179">
    <property type="entry name" value="TilS"/>
    <property type="match status" value="1"/>
</dbReference>
<dbReference type="PANTHER" id="PTHR43033:SF1">
    <property type="entry name" value="TRNA(ILE)-LYSIDINE SYNTHASE-RELATED"/>
    <property type="match status" value="1"/>
</dbReference>
<keyword evidence="6 8" id="KW-0067">ATP-binding</keyword>
<dbReference type="NCBIfam" id="TIGR02433">
    <property type="entry name" value="lysidine_TilS_C"/>
    <property type="match status" value="1"/>
</dbReference>
<evidence type="ECO:0000256" key="2">
    <source>
        <dbReference type="ARBA" id="ARBA00022490"/>
    </source>
</evidence>
<dbReference type="InterPro" id="IPR014729">
    <property type="entry name" value="Rossmann-like_a/b/a_fold"/>
</dbReference>
<evidence type="ECO:0000256" key="8">
    <source>
        <dbReference type="HAMAP-Rule" id="MF_01161"/>
    </source>
</evidence>
<reference evidence="10" key="1">
    <citation type="submission" date="2021-10" db="EMBL/GenBank/DDBJ databases">
        <title>The complete genome sequence of Leeia sp. TBRC 13508.</title>
        <authorList>
            <person name="Charoenyingcharoen P."/>
            <person name="Yukphan P."/>
        </authorList>
    </citation>
    <scope>NUCLEOTIDE SEQUENCE</scope>
    <source>
        <strain evidence="10">TBRC 13508</strain>
    </source>
</reference>
<evidence type="ECO:0000256" key="3">
    <source>
        <dbReference type="ARBA" id="ARBA00022598"/>
    </source>
</evidence>
<evidence type="ECO:0000256" key="1">
    <source>
        <dbReference type="ARBA" id="ARBA00004496"/>
    </source>
</evidence>
<comment type="catalytic activity">
    <reaction evidence="7 8">
        <text>cytidine(34) in tRNA(Ile2) + L-lysine + ATP = lysidine(34) in tRNA(Ile2) + AMP + diphosphate + H(+)</text>
        <dbReference type="Rhea" id="RHEA:43744"/>
        <dbReference type="Rhea" id="RHEA-COMP:10625"/>
        <dbReference type="Rhea" id="RHEA-COMP:10670"/>
        <dbReference type="ChEBI" id="CHEBI:15378"/>
        <dbReference type="ChEBI" id="CHEBI:30616"/>
        <dbReference type="ChEBI" id="CHEBI:32551"/>
        <dbReference type="ChEBI" id="CHEBI:33019"/>
        <dbReference type="ChEBI" id="CHEBI:82748"/>
        <dbReference type="ChEBI" id="CHEBI:83665"/>
        <dbReference type="ChEBI" id="CHEBI:456215"/>
        <dbReference type="EC" id="6.3.4.19"/>
    </reaction>
</comment>
<organism evidence="10 11">
    <name type="scientific">Leeia speluncae</name>
    <dbReference type="NCBI Taxonomy" id="2884804"/>
    <lineage>
        <taxon>Bacteria</taxon>
        <taxon>Pseudomonadati</taxon>
        <taxon>Pseudomonadota</taxon>
        <taxon>Betaproteobacteria</taxon>
        <taxon>Neisseriales</taxon>
        <taxon>Leeiaceae</taxon>
        <taxon>Leeia</taxon>
    </lineage>
</organism>
<dbReference type="Gene3D" id="3.40.50.620">
    <property type="entry name" value="HUPs"/>
    <property type="match status" value="1"/>
</dbReference>
<comment type="subcellular location">
    <subcellularLocation>
        <location evidence="1 8">Cytoplasm</location>
    </subcellularLocation>
</comment>
<dbReference type="GO" id="GO:0032267">
    <property type="term" value="F:tRNA(Ile)-lysidine synthase activity"/>
    <property type="evidence" value="ECO:0007669"/>
    <property type="project" value="UniProtKB-EC"/>
</dbReference>
<keyword evidence="4 8" id="KW-0819">tRNA processing</keyword>
<dbReference type="HAMAP" id="MF_01161">
    <property type="entry name" value="tRNA_Ile_lys_synt"/>
    <property type="match status" value="1"/>
</dbReference>
<dbReference type="InterPro" id="IPR015262">
    <property type="entry name" value="tRNA_Ile_lys_synt_subst-bd"/>
</dbReference>
<dbReference type="InterPro" id="IPR012795">
    <property type="entry name" value="tRNA_Ile_lys_synt_N"/>
</dbReference>
<dbReference type="EMBL" id="JAJBZT010000006">
    <property type="protein sequence ID" value="MCB6184176.1"/>
    <property type="molecule type" value="Genomic_DNA"/>
</dbReference>
<dbReference type="InterPro" id="IPR012094">
    <property type="entry name" value="tRNA_Ile_lys_synt"/>
</dbReference>
<evidence type="ECO:0000259" key="9">
    <source>
        <dbReference type="SMART" id="SM00977"/>
    </source>
</evidence>
<dbReference type="SMART" id="SM00977">
    <property type="entry name" value="TilS_C"/>
    <property type="match status" value="1"/>
</dbReference>
<evidence type="ECO:0000256" key="7">
    <source>
        <dbReference type="ARBA" id="ARBA00048539"/>
    </source>
</evidence>
<keyword evidence="2 8" id="KW-0963">Cytoplasm</keyword>
<dbReference type="Gene3D" id="1.20.59.20">
    <property type="match status" value="1"/>
</dbReference>
<evidence type="ECO:0000256" key="5">
    <source>
        <dbReference type="ARBA" id="ARBA00022741"/>
    </source>
</evidence>
<keyword evidence="11" id="KW-1185">Reference proteome</keyword>
<dbReference type="InterPro" id="IPR012796">
    <property type="entry name" value="Lysidine-tRNA-synth_C"/>
</dbReference>
<proteinExistence type="inferred from homology"/>
<evidence type="ECO:0000256" key="4">
    <source>
        <dbReference type="ARBA" id="ARBA00022694"/>
    </source>
</evidence>
<dbReference type="SUPFAM" id="SSF82829">
    <property type="entry name" value="MesJ substrate recognition domain-like"/>
    <property type="match status" value="1"/>
</dbReference>
<dbReference type="SUPFAM" id="SSF56037">
    <property type="entry name" value="PheT/TilS domain"/>
    <property type="match status" value="1"/>
</dbReference>
<dbReference type="EC" id="6.3.4.19" evidence="8"/>
<evidence type="ECO:0000256" key="6">
    <source>
        <dbReference type="ARBA" id="ARBA00022840"/>
    </source>
</evidence>
<evidence type="ECO:0000313" key="10">
    <source>
        <dbReference type="EMBL" id="MCB6184176.1"/>
    </source>
</evidence>
<feature type="domain" description="Lysidine-tRNA(Ile) synthetase C-terminal" evidence="9">
    <location>
        <begin position="376"/>
        <end position="449"/>
    </location>
</feature>
<dbReference type="SUPFAM" id="SSF52402">
    <property type="entry name" value="Adenine nucleotide alpha hydrolases-like"/>
    <property type="match status" value="1"/>
</dbReference>
<dbReference type="Pfam" id="PF11734">
    <property type="entry name" value="TilS_C"/>
    <property type="match status" value="1"/>
</dbReference>
<dbReference type="PANTHER" id="PTHR43033">
    <property type="entry name" value="TRNA(ILE)-LYSIDINE SYNTHASE-RELATED"/>
    <property type="match status" value="1"/>
</dbReference>
<dbReference type="CDD" id="cd01992">
    <property type="entry name" value="TilS_N"/>
    <property type="match status" value="1"/>
</dbReference>
<comment type="function">
    <text evidence="8">Ligates lysine onto the cytidine present at position 34 of the AUA codon-specific tRNA(Ile) that contains the anticodon CAU, in an ATP-dependent manner. Cytidine is converted to lysidine, thus changing the amino acid specificity of the tRNA from methionine to isoleucine.</text>
</comment>
<dbReference type="Proteomes" id="UP001165395">
    <property type="component" value="Unassembled WGS sequence"/>
</dbReference>
<dbReference type="InterPro" id="IPR011063">
    <property type="entry name" value="TilS/TtcA_N"/>
</dbReference>
<keyword evidence="3 8" id="KW-0436">Ligase</keyword>
<name>A0ABS8D7N7_9NEIS</name>
<comment type="caution">
    <text evidence="10">The sequence shown here is derived from an EMBL/GenBank/DDBJ whole genome shotgun (WGS) entry which is preliminary data.</text>
</comment>
<protein>
    <recommendedName>
        <fullName evidence="8">tRNA(Ile)-lysidine synthase</fullName>
        <ecNumber evidence="8">6.3.4.19</ecNumber>
    </recommendedName>
    <alternativeName>
        <fullName evidence="8">tRNA(Ile)-2-lysyl-cytidine synthase</fullName>
    </alternativeName>
    <alternativeName>
        <fullName evidence="8">tRNA(Ile)-lysidine synthetase</fullName>
    </alternativeName>
</protein>
<keyword evidence="5 8" id="KW-0547">Nucleotide-binding</keyword>
<gene>
    <name evidence="8 10" type="primary">tilS</name>
    <name evidence="10" type="ORF">LIN78_11520</name>
</gene>
<dbReference type="RefSeq" id="WP_227180989.1">
    <property type="nucleotide sequence ID" value="NZ_JAJBZT010000006.1"/>
</dbReference>